<reference evidence="1" key="2">
    <citation type="submission" date="2020-09" db="EMBL/GenBank/DDBJ databases">
        <authorList>
            <person name="Sun Q."/>
            <person name="Zhou Y."/>
        </authorList>
    </citation>
    <scope>NUCLEOTIDE SEQUENCE</scope>
    <source>
        <strain evidence="1">CGMCC 1.12919</strain>
    </source>
</reference>
<name>A0A916U0N9_9HYPH</name>
<evidence type="ECO:0000313" key="1">
    <source>
        <dbReference type="EMBL" id="GGC55879.1"/>
    </source>
</evidence>
<dbReference type="GO" id="GO:0016765">
    <property type="term" value="F:transferase activity, transferring alkyl or aryl (other than methyl) groups"/>
    <property type="evidence" value="ECO:0007669"/>
    <property type="project" value="UniProtKB-ARBA"/>
</dbReference>
<reference evidence="1" key="1">
    <citation type="journal article" date="2014" name="Int. J. Syst. Evol. Microbiol.">
        <title>Complete genome sequence of Corynebacterium casei LMG S-19264T (=DSM 44701T), isolated from a smear-ripened cheese.</title>
        <authorList>
            <consortium name="US DOE Joint Genome Institute (JGI-PGF)"/>
            <person name="Walter F."/>
            <person name="Albersmeier A."/>
            <person name="Kalinowski J."/>
            <person name="Ruckert C."/>
        </authorList>
    </citation>
    <scope>NUCLEOTIDE SEQUENCE</scope>
    <source>
        <strain evidence="1">CGMCC 1.12919</strain>
    </source>
</reference>
<dbReference type="Proteomes" id="UP000637002">
    <property type="component" value="Unassembled WGS sequence"/>
</dbReference>
<dbReference type="InterPro" id="IPR008949">
    <property type="entry name" value="Isoprenoid_synthase_dom_sf"/>
</dbReference>
<dbReference type="Gene3D" id="1.10.600.10">
    <property type="entry name" value="Farnesyl Diphosphate Synthase"/>
    <property type="match status" value="1"/>
</dbReference>
<organism evidence="1 2">
    <name type="scientific">Chelatococcus reniformis</name>
    <dbReference type="NCBI Taxonomy" id="1494448"/>
    <lineage>
        <taxon>Bacteria</taxon>
        <taxon>Pseudomonadati</taxon>
        <taxon>Pseudomonadota</taxon>
        <taxon>Alphaproteobacteria</taxon>
        <taxon>Hyphomicrobiales</taxon>
        <taxon>Chelatococcaceae</taxon>
        <taxon>Chelatococcus</taxon>
    </lineage>
</organism>
<comment type="caution">
    <text evidence="1">The sequence shown here is derived from an EMBL/GenBank/DDBJ whole genome shotgun (WGS) entry which is preliminary data.</text>
</comment>
<protein>
    <submittedName>
        <fullName evidence="1">Phytoene synthase</fullName>
    </submittedName>
</protein>
<keyword evidence="2" id="KW-1185">Reference proteome</keyword>
<dbReference type="PANTHER" id="PTHR31480">
    <property type="entry name" value="BIFUNCTIONAL LYCOPENE CYCLASE/PHYTOENE SYNTHASE"/>
    <property type="match status" value="1"/>
</dbReference>
<proteinExistence type="predicted"/>
<dbReference type="RefSeq" id="WP_188608368.1">
    <property type="nucleotide sequence ID" value="NZ_BMGG01000002.1"/>
</dbReference>
<gene>
    <name evidence="1" type="primary">crtB</name>
    <name evidence="1" type="ORF">GCM10010994_13520</name>
</gene>
<dbReference type="EMBL" id="BMGG01000002">
    <property type="protein sequence ID" value="GGC55879.1"/>
    <property type="molecule type" value="Genomic_DNA"/>
</dbReference>
<accession>A0A916U0N9</accession>
<sequence length="286" mass="31436">MAAASEPERLEAAFGHCQALLREGDRDRYLAILLAPPHKRAHLSALYAFSLDVARIREVAAQALAGEIRLQWWRDAVMGDARGEVSAHPIAAALLATIAAFRLPPQAFLDLLDARTFDLYDDPMPTVASLEGYCGETSSALLRLASFVLADGRDPGGADAAGHAGVAYAIAGLLRAFPWHARRGQVYLPADVLDRHAVSRSEVVSGTDSDRLRAALADMRTLARRHFAQYVKTLPTLPPVVRMALVPAAVAPLYLDRMEAPRYDPFGTVVEVPQWRRQWRLWRAAR</sequence>
<dbReference type="SUPFAM" id="SSF48576">
    <property type="entry name" value="Terpenoid synthases"/>
    <property type="match status" value="1"/>
</dbReference>
<evidence type="ECO:0000313" key="2">
    <source>
        <dbReference type="Proteomes" id="UP000637002"/>
    </source>
</evidence>
<dbReference type="InterPro" id="IPR002060">
    <property type="entry name" value="Squ/phyt_synthse"/>
</dbReference>
<dbReference type="AlphaFoldDB" id="A0A916U0N9"/>
<dbReference type="Pfam" id="PF00494">
    <property type="entry name" value="SQS_PSY"/>
    <property type="match status" value="1"/>
</dbReference>